<dbReference type="PANTHER" id="PTHR46409:SF1">
    <property type="entry name" value="HTH PSQ-TYPE DOMAIN-CONTAINING PROTEIN"/>
    <property type="match status" value="1"/>
</dbReference>
<evidence type="ECO:0000313" key="1">
    <source>
        <dbReference type="EMBL" id="GBM69097.1"/>
    </source>
</evidence>
<evidence type="ECO:0000313" key="2">
    <source>
        <dbReference type="Proteomes" id="UP000499080"/>
    </source>
</evidence>
<dbReference type="Proteomes" id="UP000499080">
    <property type="component" value="Unassembled WGS sequence"/>
</dbReference>
<keyword evidence="2" id="KW-1185">Reference proteome</keyword>
<name>A0A4Y2HUG0_ARAVE</name>
<sequence>MRTRLPVTATVCDRCNVSDKTAVARTSAVLKDFGVISEVDTSHVVDKNKVRREKSLKRSELQLHRNKKWHATRVERRRFVDPKLNFKANQYIGMIDWFKCDVITEPPIAADHTVEELKSIAEDGFIKDLQIYKFPCQAQSVERCVKLMTEAASTVGGSHNRNGFIRNVMASRAIMPSFEH</sequence>
<dbReference type="OrthoDB" id="6617942at2759"/>
<proteinExistence type="predicted"/>
<protein>
    <submittedName>
        <fullName evidence="1">Uncharacterized protein</fullName>
    </submittedName>
</protein>
<comment type="caution">
    <text evidence="1">The sequence shown here is derived from an EMBL/GenBank/DDBJ whole genome shotgun (WGS) entry which is preliminary data.</text>
</comment>
<dbReference type="PANTHER" id="PTHR46409">
    <property type="entry name" value="HTH PSQ-TYPE DOMAIN-CONTAINING PROTEIN"/>
    <property type="match status" value="1"/>
</dbReference>
<dbReference type="EMBL" id="BGPR01002178">
    <property type="protein sequence ID" value="GBM69097.1"/>
    <property type="molecule type" value="Genomic_DNA"/>
</dbReference>
<reference evidence="1 2" key="1">
    <citation type="journal article" date="2019" name="Sci. Rep.">
        <title>Orb-weaving spider Araneus ventricosus genome elucidates the spidroin gene catalogue.</title>
        <authorList>
            <person name="Kono N."/>
            <person name="Nakamura H."/>
            <person name="Ohtoshi R."/>
            <person name="Moran D.A.P."/>
            <person name="Shinohara A."/>
            <person name="Yoshida Y."/>
            <person name="Fujiwara M."/>
            <person name="Mori M."/>
            <person name="Tomita M."/>
            <person name="Arakawa K."/>
        </authorList>
    </citation>
    <scope>NUCLEOTIDE SEQUENCE [LARGE SCALE GENOMIC DNA]</scope>
</reference>
<accession>A0A4Y2HUG0</accession>
<gene>
    <name evidence="1" type="ORF">AVEN_178176_1</name>
</gene>
<organism evidence="1 2">
    <name type="scientific">Araneus ventricosus</name>
    <name type="common">Orbweaver spider</name>
    <name type="synonym">Epeira ventricosa</name>
    <dbReference type="NCBI Taxonomy" id="182803"/>
    <lineage>
        <taxon>Eukaryota</taxon>
        <taxon>Metazoa</taxon>
        <taxon>Ecdysozoa</taxon>
        <taxon>Arthropoda</taxon>
        <taxon>Chelicerata</taxon>
        <taxon>Arachnida</taxon>
        <taxon>Araneae</taxon>
        <taxon>Araneomorphae</taxon>
        <taxon>Entelegynae</taxon>
        <taxon>Araneoidea</taxon>
        <taxon>Araneidae</taxon>
        <taxon>Araneus</taxon>
    </lineage>
</organism>
<dbReference type="AlphaFoldDB" id="A0A4Y2HUG0"/>